<dbReference type="GO" id="GO:0016168">
    <property type="term" value="F:chlorophyll binding"/>
    <property type="evidence" value="ECO:0007669"/>
    <property type="project" value="UniProtKB-KW"/>
</dbReference>
<organism evidence="6">
    <name type="scientific">Haptolina brevifila</name>
    <dbReference type="NCBI Taxonomy" id="156173"/>
    <lineage>
        <taxon>Eukaryota</taxon>
        <taxon>Haptista</taxon>
        <taxon>Haptophyta</taxon>
        <taxon>Prymnesiophyceae</taxon>
        <taxon>Prymnesiales</taxon>
        <taxon>Prymnesiaceae</taxon>
        <taxon>Haptolina</taxon>
    </lineage>
</organism>
<feature type="binding site" description="axial binding residue" evidence="5">
    <location>
        <position position="70"/>
    </location>
    <ligand>
        <name>chlorophyll b</name>
        <dbReference type="ChEBI" id="CHEBI:61721"/>
        <label>1</label>
    </ligand>
    <ligandPart>
        <name>Mg</name>
        <dbReference type="ChEBI" id="CHEBI:25107"/>
    </ligandPart>
</feature>
<reference evidence="6" key="1">
    <citation type="submission" date="2021-01" db="EMBL/GenBank/DDBJ databases">
        <authorList>
            <person name="Corre E."/>
            <person name="Pelletier E."/>
            <person name="Niang G."/>
            <person name="Scheremetjew M."/>
            <person name="Finn R."/>
            <person name="Kale V."/>
            <person name="Holt S."/>
            <person name="Cochrane G."/>
            <person name="Meng A."/>
            <person name="Brown T."/>
            <person name="Cohen L."/>
        </authorList>
    </citation>
    <scope>NUCLEOTIDE SEQUENCE</scope>
    <source>
        <strain evidence="6">UTEX LB 985</strain>
    </source>
</reference>
<dbReference type="GO" id="GO:0016020">
    <property type="term" value="C:membrane"/>
    <property type="evidence" value="ECO:0007669"/>
    <property type="project" value="InterPro"/>
</dbReference>
<keyword evidence="5" id="KW-0148">Chlorophyll</keyword>
<feature type="binding site" evidence="5">
    <location>
        <position position="208"/>
    </location>
    <ligand>
        <name>chlorophyll a</name>
        <dbReference type="ChEBI" id="CHEBI:58416"/>
        <label>1</label>
    </ligand>
</feature>
<evidence type="ECO:0008006" key="7">
    <source>
        <dbReference type="Google" id="ProtNLM"/>
    </source>
</evidence>
<evidence type="ECO:0000256" key="5">
    <source>
        <dbReference type="PIRSR" id="PIRSR601344-1"/>
    </source>
</evidence>
<evidence type="ECO:0000256" key="3">
    <source>
        <dbReference type="ARBA" id="ARBA00022531"/>
    </source>
</evidence>
<proteinExistence type="predicted"/>
<feature type="binding site" evidence="5">
    <location>
        <position position="203"/>
    </location>
    <ligand>
        <name>chlorophyll a</name>
        <dbReference type="ChEBI" id="CHEBI:58416"/>
        <label>1</label>
    </ligand>
</feature>
<sequence length="266" mass="28090">MRTVAPSMGVAPDFSEKPWTSNEISDAAGLEALADKLNPIVGYWDPLNIGGSGSPETIGWFRHAEIKHGRVAMAAFVGYCVQANGIHFPWALQAPMGAINAGIPTITFGDISAAGGPADQWDALPSAAKLQIIGAIGFLEMWGEASAALEMDGQKHYVRGGKPGYYPTFKDKMPHPVPFNLFDPFGLSSKASDEKKAKGLLAEINNGRLAMIGIIGLVSASKGLIVPGIDSLGITPYAGEVMAPFSALNSDLPYVTDMLKWTFPGA</sequence>
<dbReference type="EMBL" id="HBGU01050531">
    <property type="protein sequence ID" value="CAD9493168.1"/>
    <property type="molecule type" value="Transcribed_RNA"/>
</dbReference>
<name>A0A7S2HKB4_9EUKA</name>
<evidence type="ECO:0000313" key="6">
    <source>
        <dbReference type="EMBL" id="CAD9493168.1"/>
    </source>
</evidence>
<evidence type="ECO:0000256" key="2">
    <source>
        <dbReference type="ARBA" id="ARBA00022528"/>
    </source>
</evidence>
<feature type="binding site" evidence="5">
    <location>
        <position position="206"/>
    </location>
    <ligand>
        <name>chlorophyll a</name>
        <dbReference type="ChEBI" id="CHEBI:58416"/>
        <label>1</label>
    </ligand>
</feature>
<dbReference type="GO" id="GO:0009765">
    <property type="term" value="P:photosynthesis, light harvesting"/>
    <property type="evidence" value="ECO:0007669"/>
    <property type="project" value="InterPro"/>
</dbReference>
<gene>
    <name evidence="6" type="ORF">CBRE1094_LOCUS27538</name>
</gene>
<keyword evidence="3" id="KW-0602">Photosynthesis</keyword>
<protein>
    <recommendedName>
        <fullName evidence="7">Light harvesting protein</fullName>
    </recommendedName>
</protein>
<feature type="binding site" evidence="5">
    <location>
        <position position="65"/>
    </location>
    <ligand>
        <name>chlorophyll a</name>
        <dbReference type="ChEBI" id="CHEBI:58416"/>
        <label>1</label>
    </ligand>
</feature>
<dbReference type="AlphaFoldDB" id="A0A7S2HKB4"/>
<feature type="binding site" evidence="5">
    <location>
        <position position="68"/>
    </location>
    <ligand>
        <name>chlorophyll a</name>
        <dbReference type="ChEBI" id="CHEBI:58416"/>
        <label>1</label>
    </ligand>
</feature>
<dbReference type="Gene3D" id="1.10.3460.10">
    <property type="entry name" value="Chlorophyll a/b binding protein domain"/>
    <property type="match status" value="1"/>
</dbReference>
<comment type="subcellular location">
    <subcellularLocation>
        <location evidence="1">Plastid</location>
        <location evidence="1">Chloroplast</location>
    </subcellularLocation>
</comment>
<keyword evidence="4" id="KW-0934">Plastid</keyword>
<dbReference type="Pfam" id="PF00504">
    <property type="entry name" value="Chloroa_b-bind"/>
    <property type="match status" value="1"/>
</dbReference>
<keyword evidence="5" id="KW-0157">Chromophore</keyword>
<feature type="binding site" evidence="5">
    <location>
        <position position="52"/>
    </location>
    <ligand>
        <name>chlorophyll a</name>
        <dbReference type="ChEBI" id="CHEBI:58416"/>
        <label>1</label>
    </ligand>
</feature>
<dbReference type="GO" id="GO:0009507">
    <property type="term" value="C:chloroplast"/>
    <property type="evidence" value="ECO:0007669"/>
    <property type="project" value="UniProtKB-SubCell"/>
</dbReference>
<dbReference type="SUPFAM" id="SSF103511">
    <property type="entry name" value="Chlorophyll a-b binding protein"/>
    <property type="match status" value="1"/>
</dbReference>
<evidence type="ECO:0000256" key="4">
    <source>
        <dbReference type="ARBA" id="ARBA00022640"/>
    </source>
</evidence>
<dbReference type="PANTHER" id="PTHR21649">
    <property type="entry name" value="CHLOROPHYLL A/B BINDING PROTEIN"/>
    <property type="match status" value="1"/>
</dbReference>
<evidence type="ECO:0000256" key="1">
    <source>
        <dbReference type="ARBA" id="ARBA00004229"/>
    </source>
</evidence>
<keyword evidence="2" id="KW-0150">Chloroplast</keyword>
<dbReference type="InterPro" id="IPR022796">
    <property type="entry name" value="Chloroa_b-bind"/>
</dbReference>
<dbReference type="InterPro" id="IPR001344">
    <property type="entry name" value="Chloro_AB-bd_pln"/>
</dbReference>
<accession>A0A7S2HKB4</accession>
<feature type="binding site" evidence="5">
    <location>
        <position position="44"/>
    </location>
    <ligand>
        <name>chlorophyll a</name>
        <dbReference type="ChEBI" id="CHEBI:58416"/>
        <label>1</label>
    </ligand>
</feature>